<comment type="caution">
    <text evidence="1">The sequence shown here is derived from an EMBL/GenBank/DDBJ whole genome shotgun (WGS) entry which is preliminary data.</text>
</comment>
<accession>A0A4R6B3X5</accession>
<evidence type="ECO:0000313" key="1">
    <source>
        <dbReference type="EMBL" id="TDL91082.1"/>
    </source>
</evidence>
<dbReference type="InterPro" id="IPR018666">
    <property type="entry name" value="DUF2125"/>
</dbReference>
<dbReference type="AlphaFoldDB" id="A0A4R6B3X5"/>
<proteinExistence type="predicted"/>
<organism evidence="1 2">
    <name type="scientific">Meridianimarinicoccus aquatilis</name>
    <dbReference type="NCBI Taxonomy" id="2552766"/>
    <lineage>
        <taxon>Bacteria</taxon>
        <taxon>Pseudomonadati</taxon>
        <taxon>Pseudomonadota</taxon>
        <taxon>Alphaproteobacteria</taxon>
        <taxon>Rhodobacterales</taxon>
        <taxon>Paracoccaceae</taxon>
        <taxon>Meridianimarinicoccus</taxon>
    </lineage>
</organism>
<dbReference type="OrthoDB" id="7625707at2"/>
<keyword evidence="2" id="KW-1185">Reference proteome</keyword>
<gene>
    <name evidence="1" type="ORF">E2L05_02055</name>
</gene>
<reference evidence="1 2" key="1">
    <citation type="submission" date="2019-03" db="EMBL/GenBank/DDBJ databases">
        <title>Rhodobacteraceae bacterium SM1902, a new member of the family Rhodobacteraceae isolated from Yantai.</title>
        <authorList>
            <person name="Sun Y."/>
        </authorList>
    </citation>
    <scope>NUCLEOTIDE SEQUENCE [LARGE SCALE GENOMIC DNA]</scope>
    <source>
        <strain evidence="1 2">SM1902</strain>
    </source>
</reference>
<dbReference type="Proteomes" id="UP000294562">
    <property type="component" value="Unassembled WGS sequence"/>
</dbReference>
<name>A0A4R6B3X5_9RHOB</name>
<dbReference type="Pfam" id="PF09898">
    <property type="entry name" value="DUF2125"/>
    <property type="match status" value="1"/>
</dbReference>
<evidence type="ECO:0000313" key="2">
    <source>
        <dbReference type="Proteomes" id="UP000294562"/>
    </source>
</evidence>
<sequence length="335" mass="36376">MMRIILAVILLAAAAWSGYWFIGSNAVERGLRDWFATRAAEGWVVSNTDIHTVGFPNRFDTTISDVELADPATGWAWSAPFFQTLALSYKPGHVIAVWPDTQTVATPLQKIDVQSETMRGSVVLADLNDLTLERTTIEFSDVRLSSSAGWTSALAGGQLALRRTPAAVNSYDAAFDAQDLTLPDEATGLFSRSALIGDTVQRLELDATVVFDAPWDRRAIEQQRPQPRRIELRLARARWGELDLKIAGTLDVDLAGLPTGELTVKATNWREMLTLAQAAGMIPEQLGPLVEGGFAQMAKLSGNPNTLDVPLRFDGGRISLGGVLPLGAAPRLILR</sequence>
<dbReference type="EMBL" id="SMZO01000003">
    <property type="protein sequence ID" value="TDL91082.1"/>
    <property type="molecule type" value="Genomic_DNA"/>
</dbReference>
<protein>
    <submittedName>
        <fullName evidence="1">DUF2125 domain-containing protein</fullName>
    </submittedName>
</protein>